<feature type="region of interest" description="Disordered" evidence="1">
    <location>
        <begin position="38"/>
        <end position="61"/>
    </location>
</feature>
<sequence length="61" mass="6618">MGDYGPERLPTRLHFPKEESAADADAVKAVEKIAHLGEELKKESYDSPPPPPPPSVPEAPK</sequence>
<reference evidence="4" key="2">
    <citation type="submission" date="2019-09" db="UniProtKB">
        <authorList>
            <consortium name="WormBaseParasite"/>
        </authorList>
    </citation>
    <scope>IDENTIFICATION</scope>
</reference>
<proteinExistence type="predicted"/>
<feature type="region of interest" description="Disordered" evidence="1">
    <location>
        <begin position="1"/>
        <end position="24"/>
    </location>
</feature>
<gene>
    <name evidence="2" type="ORF">HPBE_LOCUS3709</name>
</gene>
<dbReference type="AlphaFoldDB" id="A0A183FC16"/>
<evidence type="ECO:0000313" key="3">
    <source>
        <dbReference type="Proteomes" id="UP000050761"/>
    </source>
</evidence>
<accession>A0A183FC16</accession>
<protein>
    <submittedName>
        <fullName evidence="4">WH2 domain-containing protein</fullName>
    </submittedName>
</protein>
<evidence type="ECO:0000313" key="2">
    <source>
        <dbReference type="EMBL" id="VDO40619.1"/>
    </source>
</evidence>
<accession>A0A3P7VB08</accession>
<name>A0A183FC16_HELPZ</name>
<evidence type="ECO:0000256" key="1">
    <source>
        <dbReference type="SAM" id="MobiDB-lite"/>
    </source>
</evidence>
<evidence type="ECO:0000313" key="4">
    <source>
        <dbReference type="WBParaSite" id="HPBE_0000370801-mRNA-1"/>
    </source>
</evidence>
<dbReference type="Proteomes" id="UP000050761">
    <property type="component" value="Unassembled WGS sequence"/>
</dbReference>
<keyword evidence="3" id="KW-1185">Reference proteome</keyword>
<dbReference type="WBParaSite" id="HPBE_0000370801-mRNA-1">
    <property type="protein sequence ID" value="HPBE_0000370801-mRNA-1"/>
    <property type="gene ID" value="HPBE_0000370801"/>
</dbReference>
<feature type="compositionally biased region" description="Pro residues" evidence="1">
    <location>
        <begin position="47"/>
        <end position="61"/>
    </location>
</feature>
<organism evidence="3 4">
    <name type="scientific">Heligmosomoides polygyrus</name>
    <name type="common">Parasitic roundworm</name>
    <dbReference type="NCBI Taxonomy" id="6339"/>
    <lineage>
        <taxon>Eukaryota</taxon>
        <taxon>Metazoa</taxon>
        <taxon>Ecdysozoa</taxon>
        <taxon>Nematoda</taxon>
        <taxon>Chromadorea</taxon>
        <taxon>Rhabditida</taxon>
        <taxon>Rhabditina</taxon>
        <taxon>Rhabditomorpha</taxon>
        <taxon>Strongyloidea</taxon>
        <taxon>Heligmosomidae</taxon>
        <taxon>Heligmosomoides</taxon>
    </lineage>
</organism>
<dbReference type="EMBL" id="UZAH01012888">
    <property type="protein sequence ID" value="VDO40619.1"/>
    <property type="molecule type" value="Genomic_DNA"/>
</dbReference>
<reference evidence="2 3" key="1">
    <citation type="submission" date="2018-11" db="EMBL/GenBank/DDBJ databases">
        <authorList>
            <consortium name="Pathogen Informatics"/>
        </authorList>
    </citation>
    <scope>NUCLEOTIDE SEQUENCE [LARGE SCALE GENOMIC DNA]</scope>
</reference>